<comment type="caution">
    <text evidence="6">The sequence shown here is derived from an EMBL/GenBank/DDBJ whole genome shotgun (WGS) entry which is preliminary data.</text>
</comment>
<dbReference type="AlphaFoldDB" id="A0A835D8U6"/>
<comment type="similarity">
    <text evidence="1 4">Belongs to the patatin family.</text>
</comment>
<accession>A0A835D8U6</accession>
<evidence type="ECO:0000256" key="4">
    <source>
        <dbReference type="RuleBase" id="RU361262"/>
    </source>
</evidence>
<reference evidence="6 7" key="1">
    <citation type="submission" date="2020-04" db="EMBL/GenBank/DDBJ databases">
        <title>Plant Genome Project.</title>
        <authorList>
            <person name="Zhang R.-G."/>
        </authorList>
    </citation>
    <scope>NUCLEOTIDE SEQUENCE [LARGE SCALE GENOMIC DNA]</scope>
    <source>
        <strain evidence="6">YNK0</strain>
        <tissue evidence="6">Leaf</tissue>
    </source>
</reference>
<feature type="short sequence motif" description="DGA/G" evidence="3">
    <location>
        <begin position="301"/>
        <end position="303"/>
    </location>
</feature>
<gene>
    <name evidence="6" type="ORF">HHK36_020925</name>
</gene>
<dbReference type="Gene3D" id="3.40.1090.10">
    <property type="entry name" value="Cytosolic phospholipase A2 catalytic domain"/>
    <property type="match status" value="2"/>
</dbReference>
<organism evidence="6 7">
    <name type="scientific">Tetracentron sinense</name>
    <name type="common">Spur-leaf</name>
    <dbReference type="NCBI Taxonomy" id="13715"/>
    <lineage>
        <taxon>Eukaryota</taxon>
        <taxon>Viridiplantae</taxon>
        <taxon>Streptophyta</taxon>
        <taxon>Embryophyta</taxon>
        <taxon>Tracheophyta</taxon>
        <taxon>Spermatophyta</taxon>
        <taxon>Magnoliopsida</taxon>
        <taxon>Trochodendrales</taxon>
        <taxon>Trochodendraceae</taxon>
        <taxon>Tetracentron</taxon>
    </lineage>
</organism>
<feature type="short sequence motif" description="GXGXXG" evidence="3">
    <location>
        <begin position="82"/>
        <end position="87"/>
    </location>
</feature>
<feature type="short sequence motif" description="GXSXG" evidence="3">
    <location>
        <begin position="120"/>
        <end position="124"/>
    </location>
</feature>
<evidence type="ECO:0000259" key="5">
    <source>
        <dbReference type="PROSITE" id="PS51635"/>
    </source>
</evidence>
<dbReference type="Proteomes" id="UP000655225">
    <property type="component" value="Unassembled WGS sequence"/>
</dbReference>
<dbReference type="SUPFAM" id="SSF52151">
    <property type="entry name" value="FabD/lysophospholipase-like"/>
    <property type="match status" value="2"/>
</dbReference>
<dbReference type="InterPro" id="IPR002641">
    <property type="entry name" value="PNPLA_dom"/>
</dbReference>
<dbReference type="OMA" id="HNISQTY"/>
<dbReference type="GO" id="GO:0004620">
    <property type="term" value="F:phospholipase activity"/>
    <property type="evidence" value="ECO:0007669"/>
    <property type="project" value="TreeGrafter"/>
</dbReference>
<keyword evidence="3 4" id="KW-0442">Lipid degradation</keyword>
<dbReference type="InterPro" id="IPR016035">
    <property type="entry name" value="Acyl_Trfase/lysoPLipase"/>
</dbReference>
<feature type="domain" description="PNPLA" evidence="5">
    <location>
        <begin position="78"/>
        <end position="314"/>
    </location>
</feature>
<dbReference type="PROSITE" id="PS51635">
    <property type="entry name" value="PNPLA"/>
    <property type="match status" value="2"/>
</dbReference>
<dbReference type="OrthoDB" id="1658288at2759"/>
<feature type="short sequence motif" description="DGA/G" evidence="3">
    <location>
        <begin position="593"/>
        <end position="595"/>
    </location>
</feature>
<dbReference type="EC" id="3.1.1.-" evidence="4"/>
<dbReference type="Pfam" id="PF01734">
    <property type="entry name" value="Patatin"/>
    <property type="match status" value="2"/>
</dbReference>
<dbReference type="EMBL" id="JABCRI010000014">
    <property type="protein sequence ID" value="KAF8394708.1"/>
    <property type="molecule type" value="Genomic_DNA"/>
</dbReference>
<feature type="active site" description="Nucleophile" evidence="3">
    <location>
        <position position="122"/>
    </location>
</feature>
<evidence type="ECO:0000256" key="3">
    <source>
        <dbReference type="PROSITE-ProRule" id="PRU01161"/>
    </source>
</evidence>
<keyword evidence="7" id="KW-1185">Reference proteome</keyword>
<proteinExistence type="inferred from homology"/>
<comment type="caution">
    <text evidence="3">Lacks conserved residue(s) required for the propagation of feature annotation.</text>
</comment>
<evidence type="ECO:0000256" key="1">
    <source>
        <dbReference type="ARBA" id="ARBA00010240"/>
    </source>
</evidence>
<evidence type="ECO:0000313" key="7">
    <source>
        <dbReference type="Proteomes" id="UP000655225"/>
    </source>
</evidence>
<protein>
    <recommendedName>
        <fullName evidence="4">Patatin</fullName>
        <ecNumber evidence="4">3.1.1.-</ecNumber>
    </recommendedName>
</protein>
<evidence type="ECO:0000256" key="2">
    <source>
        <dbReference type="ARBA" id="ARBA00023098"/>
    </source>
</evidence>
<feature type="active site" description="Proton acceptor" evidence="3">
    <location>
        <position position="301"/>
    </location>
</feature>
<keyword evidence="2 3" id="KW-0443">Lipid metabolism</keyword>
<dbReference type="GO" id="GO:0047372">
    <property type="term" value="F:monoacylglycerol lipase activity"/>
    <property type="evidence" value="ECO:0007669"/>
    <property type="project" value="TreeGrafter"/>
</dbReference>
<dbReference type="GO" id="GO:0016042">
    <property type="term" value="P:lipid catabolic process"/>
    <property type="evidence" value="ECO:0007669"/>
    <property type="project" value="UniProtKB-UniRule"/>
</dbReference>
<sequence>MWAYPVLVLVQASALRFSEREGKETHTHVLKVGFDSDVYLHYPLINMYSVCGNINSCTAVDACQKVELQTNEKLITILSIDGGGVRGIIPGTILAFLESELQKLDGETARIADYFDLIAGTSTGGIITAMLTAPDGNGRPLFSAKEINQFYSEECPKIFCKEDSPSKQATKGFKFPWLDEVKWESEAWWKKIIGTAIVSVKMFLSWLFTVVFKPKYDGKYLRDKIKQMFGEIRLNETLTNVLIPSFDIKLLHTVIFSSYQAKRDASMAVCLSDVVISSSAAPYFFPPYYFQCGTREYNLIDGGVAANNPTLLAIREATKMYGKQDTTHNRLQDDSRYLVLSLGTGSSKQDGYEVKKDQCHWGLYDWFVSDKEKQPLLDVFFTAMDDMVEIYMSMIFQDGDRRSNYLRIQDDSLKAKEASIDESSAKNLKMLKKIGNDLLNKSVSIMNFETGLQEPMPDHRTNKDALIQIEWVKKWAADALFKKMVGKTIISVTNFLLWLFTLALEPKYNGRNLHKKIRKMLKETRLDETLTNVLIPSFDIKLLHPVIFSTHQAKRDASMAVCLSDVVISSSAAPCLLPPYYFEHGSRNFNLIDGGVAANNPTLLAIHEARKMNGKQDTSDDSLRDGSRYLVLSLGTGSSKRDSYEVKQDHCHWGLLNWLSSGKDKHPLIDVFFTAMDGMVEIYMSMIFQADDRRSNYLRIQDDSLNAKEASMDESSEKNLERLEEIGNDLLNKPVSTMNLETGLHEPIFNGDTNKDALIKIHGDAKMGDFPAVNLTRYPDALAYEMYAMAVGWHDWGERDDIGDRYWKAAWGHSFINHQSDSGHHSPFSNMEANIEDGITIWIITIYTCTQQKLPHIPELEVSVALGAPKAADLMKIQCIEHIAGWECYMTIQFVLRKQGRERMVAATWKNHICFVRLSLILCLENYLTDRLMGEWGVLRDG</sequence>
<name>A0A835D8U6_TETSI</name>
<comment type="domain">
    <text evidence="4">The nitrogen atoms of the two glycine residues in the GGXR motif define the oxyanion hole, and stabilize the oxyanion that forms during the nucleophilic attack by the catalytic serine during substrate cleavage.</text>
</comment>
<keyword evidence="3 4" id="KW-0378">Hydrolase</keyword>
<feature type="domain" description="PNPLA" evidence="5">
    <location>
        <begin position="418"/>
        <end position="606"/>
    </location>
</feature>
<comment type="function">
    <text evidence="4">Lipolytic acyl hydrolase (LAH).</text>
</comment>
<evidence type="ECO:0000313" key="6">
    <source>
        <dbReference type="EMBL" id="KAF8394708.1"/>
    </source>
</evidence>
<dbReference type="PANTHER" id="PTHR32176">
    <property type="entry name" value="XYLOSE ISOMERASE"/>
    <property type="match status" value="1"/>
</dbReference>
<dbReference type="PANTHER" id="PTHR32176:SF116">
    <property type="entry name" value="PATATIN"/>
    <property type="match status" value="1"/>
</dbReference>